<proteinExistence type="predicted"/>
<dbReference type="Proteomes" id="UP000278627">
    <property type="component" value="Unassembled WGS sequence"/>
</dbReference>
<evidence type="ECO:0000313" key="3">
    <source>
        <dbReference type="WBParaSite" id="BPAG_0000803501-mRNA-1"/>
    </source>
</evidence>
<sequence length="72" mass="8144">MRESTALDAPQIFSIDPLSKVGFLFCLPLSGSHGDLSNNPLVSDFFLRLLQFVYDLLVTLLKLQNFLKPKLF</sequence>
<dbReference type="EMBL" id="UZAD01013130">
    <property type="protein sequence ID" value="VDN89183.1"/>
    <property type="molecule type" value="Genomic_DNA"/>
</dbReference>
<evidence type="ECO:0000313" key="2">
    <source>
        <dbReference type="Proteomes" id="UP000278627"/>
    </source>
</evidence>
<reference evidence="3" key="1">
    <citation type="submission" date="2017-02" db="UniProtKB">
        <authorList>
            <consortium name="WormBaseParasite"/>
        </authorList>
    </citation>
    <scope>IDENTIFICATION</scope>
</reference>
<organism evidence="3">
    <name type="scientific">Brugia pahangi</name>
    <name type="common">Filarial nematode worm</name>
    <dbReference type="NCBI Taxonomy" id="6280"/>
    <lineage>
        <taxon>Eukaryota</taxon>
        <taxon>Metazoa</taxon>
        <taxon>Ecdysozoa</taxon>
        <taxon>Nematoda</taxon>
        <taxon>Chromadorea</taxon>
        <taxon>Rhabditida</taxon>
        <taxon>Spirurina</taxon>
        <taxon>Spiruromorpha</taxon>
        <taxon>Filarioidea</taxon>
        <taxon>Onchocercidae</taxon>
        <taxon>Brugia</taxon>
    </lineage>
</organism>
<reference evidence="1 2" key="2">
    <citation type="submission" date="2018-11" db="EMBL/GenBank/DDBJ databases">
        <authorList>
            <consortium name="Pathogen Informatics"/>
        </authorList>
    </citation>
    <scope>NUCLEOTIDE SEQUENCE [LARGE SCALE GENOMIC DNA]</scope>
</reference>
<gene>
    <name evidence="1" type="ORF">BPAG_LOCUS7997</name>
</gene>
<dbReference type="WBParaSite" id="BPAG_0000803501-mRNA-1">
    <property type="protein sequence ID" value="BPAG_0000803501-mRNA-1"/>
    <property type="gene ID" value="BPAG_0000803501"/>
</dbReference>
<keyword evidence="2" id="KW-1185">Reference proteome</keyword>
<name>A0A0N4TIH5_BRUPA</name>
<evidence type="ECO:0000313" key="1">
    <source>
        <dbReference type="EMBL" id="VDN89183.1"/>
    </source>
</evidence>
<protein>
    <submittedName>
        <fullName evidence="1 3">Uncharacterized protein</fullName>
    </submittedName>
</protein>
<accession>A0A0N4TIH5</accession>
<dbReference type="AlphaFoldDB" id="A0A0N4TIH5"/>